<dbReference type="SUPFAM" id="SSF50129">
    <property type="entry name" value="GroES-like"/>
    <property type="match status" value="1"/>
</dbReference>
<dbReference type="Pfam" id="PF13602">
    <property type="entry name" value="ADH_zinc_N_2"/>
    <property type="match status" value="1"/>
</dbReference>
<dbReference type="SUPFAM" id="SSF51735">
    <property type="entry name" value="NAD(P)-binding Rossmann-fold domains"/>
    <property type="match status" value="1"/>
</dbReference>
<dbReference type="Proteomes" id="UP000292886">
    <property type="component" value="Chromosome"/>
</dbReference>
<dbReference type="EMBL" id="CP037940">
    <property type="protein sequence ID" value="QBO37120.1"/>
    <property type="molecule type" value="Genomic_DNA"/>
</dbReference>
<dbReference type="Gene3D" id="3.40.50.720">
    <property type="entry name" value="NAD(P)-binding Rossmann-like Domain"/>
    <property type="match status" value="1"/>
</dbReference>
<dbReference type="CDD" id="cd05289">
    <property type="entry name" value="MDR_like_2"/>
    <property type="match status" value="1"/>
</dbReference>
<proteinExistence type="predicted"/>
<dbReference type="RefSeq" id="WP_133364197.1">
    <property type="nucleotide sequence ID" value="NZ_CP037940.1"/>
</dbReference>
<dbReference type="InterPro" id="IPR020843">
    <property type="entry name" value="ER"/>
</dbReference>
<reference evidence="3" key="1">
    <citation type="submission" date="2019-03" db="EMBL/GenBank/DDBJ databases">
        <title>Weissella sp. 26KH-42 Genome sequencing.</title>
        <authorList>
            <person name="Heo J."/>
            <person name="Kim S.-J."/>
            <person name="Kim J.-S."/>
            <person name="Hong S.-B."/>
            <person name="Kwon S.-W."/>
        </authorList>
    </citation>
    <scope>NUCLEOTIDE SEQUENCE [LARGE SCALE GENOMIC DNA]</scope>
    <source>
        <strain evidence="3">26KH-42</strain>
    </source>
</reference>
<dbReference type="KEGG" id="wei:EQG49_11970"/>
<evidence type="ECO:0000259" key="1">
    <source>
        <dbReference type="SMART" id="SM00829"/>
    </source>
</evidence>
<dbReference type="PANTHER" id="PTHR11695">
    <property type="entry name" value="ALCOHOL DEHYDROGENASE RELATED"/>
    <property type="match status" value="1"/>
</dbReference>
<dbReference type="Gene3D" id="3.90.180.10">
    <property type="entry name" value="Medium-chain alcohol dehydrogenases, catalytic domain"/>
    <property type="match status" value="1"/>
</dbReference>
<organism evidence="2 3">
    <name type="scientific">Periweissella cryptocerci</name>
    <dbReference type="NCBI Taxonomy" id="2506420"/>
    <lineage>
        <taxon>Bacteria</taxon>
        <taxon>Bacillati</taxon>
        <taxon>Bacillota</taxon>
        <taxon>Bacilli</taxon>
        <taxon>Lactobacillales</taxon>
        <taxon>Lactobacillaceae</taxon>
        <taxon>Periweissella</taxon>
    </lineage>
</organism>
<dbReference type="PANTHER" id="PTHR11695:SF294">
    <property type="entry name" value="RETICULON-4-INTERACTING PROTEIN 1, MITOCHONDRIAL"/>
    <property type="match status" value="1"/>
</dbReference>
<evidence type="ECO:0000313" key="3">
    <source>
        <dbReference type="Proteomes" id="UP000292886"/>
    </source>
</evidence>
<accession>A0A4P6YWC8</accession>
<name>A0A4P6YWC8_9LACO</name>
<dbReference type="Pfam" id="PF08240">
    <property type="entry name" value="ADH_N"/>
    <property type="match status" value="1"/>
</dbReference>
<dbReference type="InterPro" id="IPR011032">
    <property type="entry name" value="GroES-like_sf"/>
</dbReference>
<sequence>MKAQLIRRYGKNEKVIINEVAMPIVGDNDVLVAIKAASVNPVDFKTRNGMTKGIMKIAFPMTMGNDFAGEVTAVGAQVTQFKLGDRVYGRPRTTRTGTYAEYIAVNEAELALMPTNLSFEEAASIPLVGLTSYQALTEQLNIQAGDKLFIPSGAGGVGTIAIQIAHLLGARVATTASEKSMATLAPFNPEVVIDYRKQDFSEVLHDYDAIYDTRGGDDLVKSVKILAPHKAVATVAGMPDRKWAQAAKLPLSKQLMIGAMSRKATQAAKKAQAEYKFFFMRPSGEQLAQLTTWLEAGKIVPVIDRVFDFADAQAALDYVEAGHAHGKVIIKIN</sequence>
<dbReference type="InterPro" id="IPR013154">
    <property type="entry name" value="ADH-like_N"/>
</dbReference>
<dbReference type="AlphaFoldDB" id="A0A4P6YWC8"/>
<evidence type="ECO:0000313" key="2">
    <source>
        <dbReference type="EMBL" id="QBO37120.1"/>
    </source>
</evidence>
<dbReference type="InterPro" id="IPR050700">
    <property type="entry name" value="YIM1/Zinc_Alcohol_DH_Fams"/>
</dbReference>
<keyword evidence="3" id="KW-1185">Reference proteome</keyword>
<dbReference type="GO" id="GO:0016491">
    <property type="term" value="F:oxidoreductase activity"/>
    <property type="evidence" value="ECO:0007669"/>
    <property type="project" value="InterPro"/>
</dbReference>
<dbReference type="OrthoDB" id="9792162at2"/>
<dbReference type="InterPro" id="IPR036291">
    <property type="entry name" value="NAD(P)-bd_dom_sf"/>
</dbReference>
<protein>
    <submittedName>
        <fullName evidence="2">NADP-dependent oxidoreductase</fullName>
    </submittedName>
</protein>
<feature type="domain" description="Enoyl reductase (ER)" evidence="1">
    <location>
        <begin position="10"/>
        <end position="330"/>
    </location>
</feature>
<dbReference type="SMART" id="SM00829">
    <property type="entry name" value="PKS_ER"/>
    <property type="match status" value="1"/>
</dbReference>
<gene>
    <name evidence="2" type="ORF">EQG49_11970</name>
</gene>